<feature type="transmembrane region" description="Helical" evidence="1">
    <location>
        <begin position="443"/>
        <end position="465"/>
    </location>
</feature>
<dbReference type="HOGENOM" id="CLU_020852_1_0_1"/>
<keyword evidence="1" id="KW-1133">Transmembrane helix</keyword>
<feature type="transmembrane region" description="Helical" evidence="1">
    <location>
        <begin position="186"/>
        <end position="208"/>
    </location>
</feature>
<dbReference type="AlphaFoldDB" id="K3WFQ9"/>
<keyword evidence="1" id="KW-0472">Membrane</keyword>
<dbReference type="VEuPathDB" id="FungiDB:PYU1_G003790"/>
<evidence type="ECO:0000313" key="3">
    <source>
        <dbReference type="Proteomes" id="UP000019132"/>
    </source>
</evidence>
<keyword evidence="3" id="KW-1185">Reference proteome</keyword>
<organism evidence="2 3">
    <name type="scientific">Globisporangium ultimum (strain ATCC 200006 / CBS 805.95 / DAOM BR144)</name>
    <name type="common">Pythium ultimum</name>
    <dbReference type="NCBI Taxonomy" id="431595"/>
    <lineage>
        <taxon>Eukaryota</taxon>
        <taxon>Sar</taxon>
        <taxon>Stramenopiles</taxon>
        <taxon>Oomycota</taxon>
        <taxon>Peronosporomycetes</taxon>
        <taxon>Pythiales</taxon>
        <taxon>Pythiaceae</taxon>
        <taxon>Globisporangium</taxon>
    </lineage>
</organism>
<dbReference type="eggNOG" id="ENOG502SK4Z">
    <property type="taxonomic scope" value="Eukaryota"/>
</dbReference>
<keyword evidence="1" id="KW-0812">Transmembrane</keyword>
<dbReference type="EMBL" id="GL376638">
    <property type="status" value="NOT_ANNOTATED_CDS"/>
    <property type="molecule type" value="Genomic_DNA"/>
</dbReference>
<dbReference type="EnsemblProtists" id="PYU1_T003800">
    <property type="protein sequence ID" value="PYU1_T003800"/>
    <property type="gene ID" value="PYU1_G003790"/>
</dbReference>
<evidence type="ECO:0000313" key="2">
    <source>
        <dbReference type="EnsemblProtists" id="PYU1_T003800"/>
    </source>
</evidence>
<feature type="transmembrane region" description="Helical" evidence="1">
    <location>
        <begin position="526"/>
        <end position="547"/>
    </location>
</feature>
<proteinExistence type="predicted"/>
<evidence type="ECO:0000256" key="1">
    <source>
        <dbReference type="SAM" id="Phobius"/>
    </source>
</evidence>
<reference evidence="3" key="2">
    <citation type="submission" date="2010-04" db="EMBL/GenBank/DDBJ databases">
        <authorList>
            <person name="Buell R."/>
            <person name="Hamilton J."/>
            <person name="Hostetler J."/>
        </authorList>
    </citation>
    <scope>NUCLEOTIDE SEQUENCE [LARGE SCALE GENOMIC DNA]</scope>
    <source>
        <strain evidence="3">DAOM:BR144</strain>
    </source>
</reference>
<feature type="transmembrane region" description="Helical" evidence="1">
    <location>
        <begin position="220"/>
        <end position="240"/>
    </location>
</feature>
<reference evidence="2" key="3">
    <citation type="submission" date="2015-02" db="UniProtKB">
        <authorList>
            <consortium name="EnsemblProtists"/>
        </authorList>
    </citation>
    <scope>IDENTIFICATION</scope>
    <source>
        <strain evidence="2">DAOM BR144</strain>
    </source>
</reference>
<protein>
    <submittedName>
        <fullName evidence="2">Uncharacterized protein</fullName>
    </submittedName>
</protein>
<accession>K3WFQ9</accession>
<dbReference type="Proteomes" id="UP000019132">
    <property type="component" value="Unassembled WGS sequence"/>
</dbReference>
<dbReference type="InParanoid" id="K3WFQ9"/>
<feature type="transmembrane region" description="Helical" evidence="1">
    <location>
        <begin position="139"/>
        <end position="165"/>
    </location>
</feature>
<reference evidence="3" key="1">
    <citation type="journal article" date="2010" name="Genome Biol.">
        <title>Genome sequence of the necrotrophic plant pathogen Pythium ultimum reveals original pathogenicity mechanisms and effector repertoire.</title>
        <authorList>
            <person name="Levesque C.A."/>
            <person name="Brouwer H."/>
            <person name="Cano L."/>
            <person name="Hamilton J.P."/>
            <person name="Holt C."/>
            <person name="Huitema E."/>
            <person name="Raffaele S."/>
            <person name="Robideau G.P."/>
            <person name="Thines M."/>
            <person name="Win J."/>
            <person name="Zerillo M.M."/>
            <person name="Beakes G.W."/>
            <person name="Boore J.L."/>
            <person name="Busam D."/>
            <person name="Dumas B."/>
            <person name="Ferriera S."/>
            <person name="Fuerstenberg S.I."/>
            <person name="Gachon C.M."/>
            <person name="Gaulin E."/>
            <person name="Govers F."/>
            <person name="Grenville-Briggs L."/>
            <person name="Horner N."/>
            <person name="Hostetler J."/>
            <person name="Jiang R.H."/>
            <person name="Johnson J."/>
            <person name="Krajaejun T."/>
            <person name="Lin H."/>
            <person name="Meijer H.J."/>
            <person name="Moore B."/>
            <person name="Morris P."/>
            <person name="Phuntmart V."/>
            <person name="Puiu D."/>
            <person name="Shetty J."/>
            <person name="Stajich J.E."/>
            <person name="Tripathy S."/>
            <person name="Wawra S."/>
            <person name="van West P."/>
            <person name="Whitty B.R."/>
            <person name="Coutinho P.M."/>
            <person name="Henrissat B."/>
            <person name="Martin F."/>
            <person name="Thomas P.D."/>
            <person name="Tyler B.M."/>
            <person name="De Vries R.P."/>
            <person name="Kamoun S."/>
            <person name="Yandell M."/>
            <person name="Tisserat N."/>
            <person name="Buell C.R."/>
        </authorList>
    </citation>
    <scope>NUCLEOTIDE SEQUENCE</scope>
    <source>
        <strain evidence="3">DAOM:BR144</strain>
    </source>
</reference>
<name>K3WFQ9_GLOUD</name>
<sequence>MTRLKKFKTSLNSNTVHPLGPVRLLVKANHQWIPSSLDFMTGVALTPQKGQIAAVVPPIVSLTNRSVAPINVADASTTTVHLQQRFCLKVWVDALQTLSILLYNTSYCVAFTWFSNWVFSRGNILTRRSVAEQSNFEFFAGTFFLVHSTTYWIMLITQTQVLMPFQFLSHSSTRSQPSFLFCLGRLLRHTLPIYLLSVVLFASMLYLLKHASAAVKELKPEFYICCLLVHVYVTGIIIAVRRIFQHETMEGQWRYPPGNESSPTRSTSFWKSVAFFGKAYVRDISKVILVCCAGLYIQLVSQSTVTGTWSFIAYTIGSLLLKTIVKEIAKVGIVKLRVRDPRSIFVVFGLPTVLIDTQMRIMLQRTQHTNLTMLWTMGMACIEIATRATKMMSMKRSIQRRERATGAGENEQDRNAAQVYSVRTANNFHQWKRQMLAFQIAESYANMSAEYIAIGCSTSILYFYWDHPKYKLSGRRDAAPSSPLPGYQMSTLVIQIVVEICVDYASCVLEIAQGLQFQEIRKYRRFLGLLFVSIATINVQICTTTYFQA</sequence>